<comment type="caution">
    <text evidence="1">The sequence shown here is derived from an EMBL/GenBank/DDBJ whole genome shotgun (WGS) entry which is preliminary data.</text>
</comment>
<protein>
    <submittedName>
        <fullName evidence="1">Uncharacterized protein</fullName>
    </submittedName>
</protein>
<evidence type="ECO:0000313" key="2">
    <source>
        <dbReference type="Proteomes" id="UP000828390"/>
    </source>
</evidence>
<dbReference type="AlphaFoldDB" id="A0A9D4CLP4"/>
<name>A0A9D4CLP4_DREPO</name>
<evidence type="ECO:0000313" key="1">
    <source>
        <dbReference type="EMBL" id="KAH3727006.1"/>
    </source>
</evidence>
<dbReference type="EMBL" id="JAIWYP010000012">
    <property type="protein sequence ID" value="KAH3727006.1"/>
    <property type="molecule type" value="Genomic_DNA"/>
</dbReference>
<sequence>MFCFFTIRIPSRKNRTGNGVIAIKATLKQIHPCEICIRSWSTFKPNEKHLAINEIGTTSNV</sequence>
<keyword evidence="2" id="KW-1185">Reference proteome</keyword>
<gene>
    <name evidence="1" type="ORF">DPMN_052930</name>
</gene>
<accession>A0A9D4CLP4</accession>
<proteinExistence type="predicted"/>
<dbReference type="Proteomes" id="UP000828390">
    <property type="component" value="Unassembled WGS sequence"/>
</dbReference>
<reference evidence="1" key="1">
    <citation type="journal article" date="2019" name="bioRxiv">
        <title>The Genome of the Zebra Mussel, Dreissena polymorpha: A Resource for Invasive Species Research.</title>
        <authorList>
            <person name="McCartney M.A."/>
            <person name="Auch B."/>
            <person name="Kono T."/>
            <person name="Mallez S."/>
            <person name="Zhang Y."/>
            <person name="Obille A."/>
            <person name="Becker A."/>
            <person name="Abrahante J.E."/>
            <person name="Garbe J."/>
            <person name="Badalamenti J.P."/>
            <person name="Herman A."/>
            <person name="Mangelson H."/>
            <person name="Liachko I."/>
            <person name="Sullivan S."/>
            <person name="Sone E.D."/>
            <person name="Koren S."/>
            <person name="Silverstein K.A.T."/>
            <person name="Beckman K.B."/>
            <person name="Gohl D.M."/>
        </authorList>
    </citation>
    <scope>NUCLEOTIDE SEQUENCE</scope>
    <source>
        <strain evidence="1">Duluth1</strain>
        <tissue evidence="1">Whole animal</tissue>
    </source>
</reference>
<reference evidence="1" key="2">
    <citation type="submission" date="2020-11" db="EMBL/GenBank/DDBJ databases">
        <authorList>
            <person name="McCartney M.A."/>
            <person name="Auch B."/>
            <person name="Kono T."/>
            <person name="Mallez S."/>
            <person name="Becker A."/>
            <person name="Gohl D.M."/>
            <person name="Silverstein K.A.T."/>
            <person name="Koren S."/>
            <person name="Bechman K.B."/>
            <person name="Herman A."/>
            <person name="Abrahante J.E."/>
            <person name="Garbe J."/>
        </authorList>
    </citation>
    <scope>NUCLEOTIDE SEQUENCE</scope>
    <source>
        <strain evidence="1">Duluth1</strain>
        <tissue evidence="1">Whole animal</tissue>
    </source>
</reference>
<organism evidence="1 2">
    <name type="scientific">Dreissena polymorpha</name>
    <name type="common">Zebra mussel</name>
    <name type="synonym">Mytilus polymorpha</name>
    <dbReference type="NCBI Taxonomy" id="45954"/>
    <lineage>
        <taxon>Eukaryota</taxon>
        <taxon>Metazoa</taxon>
        <taxon>Spiralia</taxon>
        <taxon>Lophotrochozoa</taxon>
        <taxon>Mollusca</taxon>
        <taxon>Bivalvia</taxon>
        <taxon>Autobranchia</taxon>
        <taxon>Heteroconchia</taxon>
        <taxon>Euheterodonta</taxon>
        <taxon>Imparidentia</taxon>
        <taxon>Neoheterodontei</taxon>
        <taxon>Myida</taxon>
        <taxon>Dreissenoidea</taxon>
        <taxon>Dreissenidae</taxon>
        <taxon>Dreissena</taxon>
    </lineage>
</organism>